<dbReference type="InterPro" id="IPR009081">
    <property type="entry name" value="PP-bd_ACP"/>
</dbReference>
<name>A0A5J6G8C1_STRKN</name>
<dbReference type="KEGG" id="ska:CP970_04055"/>
<dbReference type="OrthoDB" id="9023404at2"/>
<feature type="domain" description="Carrier" evidence="3">
    <location>
        <begin position="12"/>
        <end position="87"/>
    </location>
</feature>
<dbReference type="AlphaFoldDB" id="A0A5J6G8C1"/>
<dbReference type="GO" id="GO:0031177">
    <property type="term" value="F:phosphopantetheine binding"/>
    <property type="evidence" value="ECO:0007669"/>
    <property type="project" value="InterPro"/>
</dbReference>
<dbReference type="Gene3D" id="1.10.1200.10">
    <property type="entry name" value="ACP-like"/>
    <property type="match status" value="1"/>
</dbReference>
<evidence type="ECO:0000256" key="1">
    <source>
        <dbReference type="ARBA" id="ARBA00022450"/>
    </source>
</evidence>
<keyword evidence="2" id="KW-0597">Phosphoprotein</keyword>
<sequence>MNTESAVHGNELAIAAMLQDAIATDLELAPGQRLDWHTSFVELGLDSAAVVAVSGAAGQRLGLEVPPEWLFDHPTIHGLAQFLARKTSPEEDRV</sequence>
<dbReference type="EMBL" id="CP023699">
    <property type="protein sequence ID" value="QEU90188.1"/>
    <property type="molecule type" value="Genomic_DNA"/>
</dbReference>
<dbReference type="PROSITE" id="PS50075">
    <property type="entry name" value="CARRIER"/>
    <property type="match status" value="1"/>
</dbReference>
<organism evidence="4 5">
    <name type="scientific">Streptomyces kanamyceticus</name>
    <dbReference type="NCBI Taxonomy" id="1967"/>
    <lineage>
        <taxon>Bacteria</taxon>
        <taxon>Bacillati</taxon>
        <taxon>Actinomycetota</taxon>
        <taxon>Actinomycetes</taxon>
        <taxon>Kitasatosporales</taxon>
        <taxon>Streptomycetaceae</taxon>
        <taxon>Streptomyces</taxon>
    </lineage>
</organism>
<evidence type="ECO:0000313" key="5">
    <source>
        <dbReference type="Proteomes" id="UP000325529"/>
    </source>
</evidence>
<dbReference type="Pfam" id="PF00550">
    <property type="entry name" value="PP-binding"/>
    <property type="match status" value="1"/>
</dbReference>
<keyword evidence="1" id="KW-0596">Phosphopantetheine</keyword>
<evidence type="ECO:0000256" key="2">
    <source>
        <dbReference type="ARBA" id="ARBA00022553"/>
    </source>
</evidence>
<dbReference type="InterPro" id="IPR036736">
    <property type="entry name" value="ACP-like_sf"/>
</dbReference>
<evidence type="ECO:0000313" key="4">
    <source>
        <dbReference type="EMBL" id="QEU90188.1"/>
    </source>
</evidence>
<dbReference type="Proteomes" id="UP000325529">
    <property type="component" value="Chromosome"/>
</dbReference>
<proteinExistence type="predicted"/>
<accession>A0A5J6G8C1</accession>
<dbReference type="SMART" id="SM01294">
    <property type="entry name" value="PKS_PP_betabranch"/>
    <property type="match status" value="1"/>
</dbReference>
<evidence type="ECO:0000259" key="3">
    <source>
        <dbReference type="PROSITE" id="PS50075"/>
    </source>
</evidence>
<dbReference type="InterPro" id="IPR020806">
    <property type="entry name" value="PKS_PP-bd"/>
</dbReference>
<keyword evidence="5" id="KW-1185">Reference proteome</keyword>
<dbReference type="RefSeq" id="WP_055546921.1">
    <property type="nucleotide sequence ID" value="NZ_CP023699.1"/>
</dbReference>
<dbReference type="GO" id="GO:0017000">
    <property type="term" value="P:antibiotic biosynthetic process"/>
    <property type="evidence" value="ECO:0007669"/>
    <property type="project" value="UniProtKB-ARBA"/>
</dbReference>
<protein>
    <submittedName>
        <fullName evidence="4">Acyl carrier protein</fullName>
    </submittedName>
</protein>
<dbReference type="SUPFAM" id="SSF47336">
    <property type="entry name" value="ACP-like"/>
    <property type="match status" value="1"/>
</dbReference>
<dbReference type="SMART" id="SM00823">
    <property type="entry name" value="PKS_PP"/>
    <property type="match status" value="1"/>
</dbReference>
<gene>
    <name evidence="4" type="ORF">CP970_04055</name>
</gene>
<reference evidence="4 5" key="1">
    <citation type="submission" date="2017-09" db="EMBL/GenBank/DDBJ databases">
        <authorList>
            <person name="Lee N."/>
            <person name="Cho B.-K."/>
        </authorList>
    </citation>
    <scope>NUCLEOTIDE SEQUENCE [LARGE SCALE GENOMIC DNA]</scope>
    <source>
        <strain evidence="4 5">ATCC 12853</strain>
    </source>
</reference>